<feature type="region of interest" description="Disordered" evidence="2">
    <location>
        <begin position="665"/>
        <end position="690"/>
    </location>
</feature>
<dbReference type="GO" id="GO:0005760">
    <property type="term" value="C:gamma DNA polymerase complex"/>
    <property type="evidence" value="ECO:0007669"/>
    <property type="project" value="InterPro"/>
</dbReference>
<feature type="compositionally biased region" description="Basic and acidic residues" evidence="2">
    <location>
        <begin position="58"/>
        <end position="76"/>
    </location>
</feature>
<sequence length="1782" mass="199786">MSFSTHSANDTSLHSQLNTALSSNDTHNIRRLVRLSALSSNRELRTRTWCHVMGVSGEGREGTKEAKGTGEGKGEGTDTGISTSTHHDTARQWFMLSSFNPVRDGTRLNLTTHFDLNKQDKRRLLTPHPDENQLRLDIDRSLIHYPLHVTLQHKNQLKALLYDLITTTLRLHPTLSYFQGFHDVITVILVELDVDVGVLQAFIHRFTLHWCRDAMGVGLEPVRGWLRVLHKILIAVDPDVAIIVEQAAPEPFFALSWILTLFAHDVVDQPTIARLFDFWIVEGPPALVYFCVALVMAEKERLVELAGECDGKDAHEKIDDIDNTANIHQFLAHIPKCLNEKLTQVMEMAMNIRQRFPLNHPLIDVDGIMGRQSVLRSPPFSITDRAAELAVGRLECLVRQPLPSIEFSGAERRRRRISRDRRRQQFKNQVGVQLLTPSLRKQLYPRDLQGPDSATINIALEHLQKHDLGGTGSTLPPTTFTLPPLQGPDIDNHFYRIGSEAAQPYLSLSRTFSASNLPPYPDSWVTDTPGWTVYDADGSYKSIQNGPSGESMLVFDVETLPHLSQHAVMAVAASPTHWYSWISPYLTGHSETTEHFIPLGESHKSYDRDGHGRPARPRIIIGHNVGFDRARLGSEYSLHLSSNRFIDTMSLHVAVRGMSSPQRPAWIAHQRDKKTERDHAREASQSIKNILAERDDPELLLSLMRYEREEREAQEALDRAFEMGEMGGNSSSGSGESESTTTDTPDDHKLWQDIASSNSLSNVYELYHPRRQPLEKEVRGYFTDPSSNAHTLRHELQHLMHYCAVDVQATHDVYSKVLPLFLDRCPHPVSFAGMLGMGNSFLPIDTSWREYLRKAEGKYRELSENVQTSLGELAQFARGKMDDESWRDDVWLAQLDWTPKRTRGVRRGSGSGSRRETVSTYIPSWLAKLLSTRTASFVSSPTLKSTLLPYLLQIKYLGHPVVFTTTLGWAARVRRSSTTKGEEQKSIPLKEGDVRYDELQNYYFLPLPGLATGSLISRLLLRLVKDGSLTSILKQEDLLKVFEGYEMASDYLISKVALDSYLNSSPDSTESPEPSYSPTYAQLKELDWTPAKLTPLMNKKLLEAAERTGVSLDQTFLQSANALKAPAAASAAQPQMQPKWYWDLEGKLKREEGEEEGGGEKKGKVQVSTRSKLSPILLKLRWLDYPVFHSRKHGYVYRVPRADISTGKHTTRQPTLSFKHPADDHLAGMESDFAFYKIPHKDGEEHNVGNLLSKGFIHALESGMLSSEDDTAHAAMSLNAQCSYWISARERVIKQFAVFDGTSGLDMGMKDGVEGGVQNGVQSVNFNESTRETTYPHKRGMILPEVITMGTITRRAIEKTWLTASNAKKNRVGSELKSMVKAPPGYAFVGADVDSEELWICSTLGDAQFGVQGATSIGWMTLEGTKNAGTDLHSVSAKILGISRDQAKVFNYSRIYGAGVKHAVQLLLKSNPSMSEAEAKQRATDLYAATKGMTMKEAFGRKFWFGGTESYVFNKLEEIALSDRPRTPTLGCEITAALAKKHLPSSGSNFMTSRVNWVVQSSGVDYLHMLIVSMDHLINKYKLNARYLISVHDEIRFLVEEKDKHRLALALQISNLWTRAMFTYKLGMDDLPMSVAFFSGVDVDHVFRKEVDMDCVTPSNLTPIEPGECLDIESILSLTSGSLMEDGSPMEEVPPLHVPALDGHLHIENHRPLTTHFLKAQSADSVSQIRMLEKRAKATASDEILQNTHTSHDIPVSKKTPSAQHKKTPVRKVNVVRKLSKP</sequence>
<dbReference type="PANTHER" id="PTHR10267">
    <property type="entry name" value="DNA POLYMERASE SUBUNIT GAMMA-1"/>
    <property type="match status" value="1"/>
</dbReference>
<dbReference type="GO" id="GO:0003887">
    <property type="term" value="F:DNA-directed DNA polymerase activity"/>
    <property type="evidence" value="ECO:0007669"/>
    <property type="project" value="InterPro"/>
</dbReference>
<dbReference type="STRING" id="1299270.R9AAQ3"/>
<dbReference type="PANTHER" id="PTHR10267:SF0">
    <property type="entry name" value="DNA POLYMERASE SUBUNIT GAMMA-1"/>
    <property type="match status" value="1"/>
</dbReference>
<dbReference type="Gene3D" id="3.30.420.390">
    <property type="match status" value="2"/>
</dbReference>
<dbReference type="Pfam" id="PF18136">
    <property type="entry name" value="DNApol_Exo"/>
    <property type="match status" value="1"/>
</dbReference>
<proteinExistence type="predicted"/>
<dbReference type="InterPro" id="IPR001098">
    <property type="entry name" value="DNA-dir_DNA_pol_A_palm_dom"/>
</dbReference>
<feature type="compositionally biased region" description="Basic and acidic residues" evidence="2">
    <location>
        <begin position="669"/>
        <end position="682"/>
    </location>
</feature>
<dbReference type="Pfam" id="PF00566">
    <property type="entry name" value="RabGAP-TBC"/>
    <property type="match status" value="1"/>
</dbReference>
<dbReference type="GO" id="GO:0006264">
    <property type="term" value="P:mitochondrial DNA replication"/>
    <property type="evidence" value="ECO:0007669"/>
    <property type="project" value="TreeGrafter"/>
</dbReference>
<accession>R9AAQ3</accession>
<dbReference type="GeneID" id="20375365"/>
<dbReference type="OrthoDB" id="5588663at2759"/>
<feature type="region of interest" description="Disordered" evidence="2">
    <location>
        <begin position="55"/>
        <end position="84"/>
    </location>
</feature>
<dbReference type="GO" id="GO:0003677">
    <property type="term" value="F:DNA binding"/>
    <property type="evidence" value="ECO:0007669"/>
    <property type="project" value="InterPro"/>
</dbReference>
<dbReference type="InterPro" id="IPR035969">
    <property type="entry name" value="Rab-GAP_TBC_sf"/>
</dbReference>
<dbReference type="HOGENOM" id="CLU_001524_2_0_1"/>
<dbReference type="Gene3D" id="1.10.472.80">
    <property type="entry name" value="Ypt/Rab-GAP domain of gyp1p, domain 3"/>
    <property type="match status" value="1"/>
</dbReference>
<dbReference type="PROSITE" id="PS50086">
    <property type="entry name" value="TBC_RABGAP"/>
    <property type="match status" value="1"/>
</dbReference>
<dbReference type="PRINTS" id="PR00867">
    <property type="entry name" value="DNAPOLG"/>
</dbReference>
<evidence type="ECO:0000313" key="4">
    <source>
        <dbReference type="EMBL" id="EOQ99288.1"/>
    </source>
</evidence>
<dbReference type="SMART" id="SM00164">
    <property type="entry name" value="TBC"/>
    <property type="match status" value="1"/>
</dbReference>
<dbReference type="SUPFAM" id="SSF56672">
    <property type="entry name" value="DNA/RNA polymerases"/>
    <property type="match status" value="1"/>
</dbReference>
<dbReference type="SUPFAM" id="SSF47923">
    <property type="entry name" value="Ypt/Rab-GAP domain of gyp1p"/>
    <property type="match status" value="2"/>
</dbReference>
<dbReference type="InterPro" id="IPR041336">
    <property type="entry name" value="DNApol_Exo"/>
</dbReference>
<dbReference type="Pfam" id="PF00476">
    <property type="entry name" value="DNA_pol_A"/>
    <property type="match status" value="1"/>
</dbReference>
<dbReference type="InterPro" id="IPR043502">
    <property type="entry name" value="DNA/RNA_pol_sf"/>
</dbReference>
<feature type="domain" description="Rab-GAP TBC" evidence="3">
    <location>
        <begin position="39"/>
        <end position="283"/>
    </location>
</feature>
<dbReference type="OMA" id="RWLDTMS"/>
<evidence type="ECO:0000313" key="5">
    <source>
        <dbReference type="Proteomes" id="UP000014064"/>
    </source>
</evidence>
<dbReference type="SUPFAM" id="SSF53098">
    <property type="entry name" value="Ribonuclease H-like"/>
    <property type="match status" value="1"/>
</dbReference>
<dbReference type="InterPro" id="IPR002297">
    <property type="entry name" value="DNA-dir_DNA_pol_A_mt"/>
</dbReference>
<organism evidence="4 5">
    <name type="scientific">Wallemia ichthyophaga (strain EXF-994 / CBS 113033)</name>
    <dbReference type="NCBI Taxonomy" id="1299270"/>
    <lineage>
        <taxon>Eukaryota</taxon>
        <taxon>Fungi</taxon>
        <taxon>Dikarya</taxon>
        <taxon>Basidiomycota</taxon>
        <taxon>Wallemiomycotina</taxon>
        <taxon>Wallemiomycetes</taxon>
        <taxon>Wallemiales</taxon>
        <taxon>Wallemiaceae</taxon>
        <taxon>Wallemia</taxon>
    </lineage>
</organism>
<dbReference type="Proteomes" id="UP000014064">
    <property type="component" value="Unassembled WGS sequence"/>
</dbReference>
<evidence type="ECO:0000256" key="2">
    <source>
        <dbReference type="SAM" id="MobiDB-lite"/>
    </source>
</evidence>
<dbReference type="SMART" id="SM00482">
    <property type="entry name" value="POLAc"/>
    <property type="match status" value="1"/>
</dbReference>
<feature type="region of interest" description="Disordered" evidence="2">
    <location>
        <begin position="724"/>
        <end position="748"/>
    </location>
</feature>
<dbReference type="Gene3D" id="1.10.8.1310">
    <property type="match status" value="1"/>
</dbReference>
<feature type="compositionally biased region" description="Low complexity" evidence="2">
    <location>
        <begin position="728"/>
        <end position="739"/>
    </location>
</feature>
<keyword evidence="5" id="KW-1185">Reference proteome</keyword>
<dbReference type="eggNOG" id="KOG3657">
    <property type="taxonomic scope" value="Eukaryota"/>
</dbReference>
<protein>
    <recommendedName>
        <fullName evidence="1">Mitochondrial DNA polymerase catalytic subunit</fullName>
    </recommendedName>
</protein>
<evidence type="ECO:0000259" key="3">
    <source>
        <dbReference type="PROSITE" id="PS50086"/>
    </source>
</evidence>
<dbReference type="KEGG" id="wic:J056_002413"/>
<name>R9AAQ3_WALI9</name>
<gene>
    <name evidence="4" type="ORF">J056_002413</name>
</gene>
<dbReference type="Gene3D" id="3.30.70.370">
    <property type="match status" value="1"/>
</dbReference>
<dbReference type="EMBL" id="KE007243">
    <property type="protein sequence ID" value="EOQ99288.1"/>
    <property type="molecule type" value="Genomic_DNA"/>
</dbReference>
<dbReference type="RefSeq" id="XP_009269953.1">
    <property type="nucleotide sequence ID" value="XM_009271678.1"/>
</dbReference>
<dbReference type="eggNOG" id="KOG2595">
    <property type="taxonomic scope" value="Eukaryota"/>
</dbReference>
<dbReference type="InterPro" id="IPR012337">
    <property type="entry name" value="RNaseH-like_sf"/>
</dbReference>
<evidence type="ECO:0000256" key="1">
    <source>
        <dbReference type="ARBA" id="ARBA00031966"/>
    </source>
</evidence>
<feature type="region of interest" description="Disordered" evidence="2">
    <location>
        <begin position="1738"/>
        <end position="1770"/>
    </location>
</feature>
<dbReference type="GO" id="GO:0008408">
    <property type="term" value="F:3'-5' exonuclease activity"/>
    <property type="evidence" value="ECO:0007669"/>
    <property type="project" value="TreeGrafter"/>
</dbReference>
<reference evidence="5" key="1">
    <citation type="journal article" date="2013" name="BMC Genomics">
        <title>Genome and transcriptome sequencing of the halophilic fungus Wallemia ichthyophaga: haloadaptations present and absent.</title>
        <authorList>
            <person name="Zajc J."/>
            <person name="Liu Y."/>
            <person name="Dai W."/>
            <person name="Yang Z."/>
            <person name="Hu J."/>
            <person name="Gostincar C."/>
            <person name="Gunde-Cimerman N."/>
        </authorList>
    </citation>
    <scope>NUCLEOTIDE SEQUENCE [LARGE SCALE GENOMIC DNA]</scope>
    <source>
        <strain evidence="5">EXF-994 / CBS 113033</strain>
    </source>
</reference>
<dbReference type="Gene3D" id="1.10.150.20">
    <property type="entry name" value="5' to 3' exonuclease, C-terminal subdomain"/>
    <property type="match status" value="1"/>
</dbReference>
<dbReference type="InterPro" id="IPR000195">
    <property type="entry name" value="Rab-GAP-TBC_dom"/>
</dbReference>